<keyword evidence="4" id="KW-1185">Reference proteome</keyword>
<dbReference type="RefSeq" id="WP_381523333.1">
    <property type="nucleotide sequence ID" value="NZ_JBHULN010000007.1"/>
</dbReference>
<name>A0ABW5M3L7_9BACT</name>
<accession>A0ABW5M3L7</accession>
<comment type="caution">
    <text evidence="3">The sequence shown here is derived from an EMBL/GenBank/DDBJ whole genome shotgun (WGS) entry which is preliminary data.</text>
</comment>
<keyword evidence="1" id="KW-0175">Coiled coil</keyword>
<feature type="region of interest" description="Disordered" evidence="2">
    <location>
        <begin position="126"/>
        <end position="172"/>
    </location>
</feature>
<dbReference type="Proteomes" id="UP001597469">
    <property type="component" value="Unassembled WGS sequence"/>
</dbReference>
<evidence type="ECO:0000313" key="3">
    <source>
        <dbReference type="EMBL" id="MFD2571625.1"/>
    </source>
</evidence>
<dbReference type="EMBL" id="JBHULN010000007">
    <property type="protein sequence ID" value="MFD2571625.1"/>
    <property type="molecule type" value="Genomic_DNA"/>
</dbReference>
<evidence type="ECO:0000313" key="4">
    <source>
        <dbReference type="Proteomes" id="UP001597469"/>
    </source>
</evidence>
<evidence type="ECO:0000256" key="1">
    <source>
        <dbReference type="SAM" id="Coils"/>
    </source>
</evidence>
<feature type="coiled-coil region" evidence="1">
    <location>
        <begin position="19"/>
        <end position="46"/>
    </location>
</feature>
<feature type="coiled-coil region" evidence="1">
    <location>
        <begin position="251"/>
        <end position="278"/>
    </location>
</feature>
<reference evidence="4" key="1">
    <citation type="journal article" date="2019" name="Int. J. Syst. Evol. Microbiol.">
        <title>The Global Catalogue of Microorganisms (GCM) 10K type strain sequencing project: providing services to taxonomists for standard genome sequencing and annotation.</title>
        <authorList>
            <consortium name="The Broad Institute Genomics Platform"/>
            <consortium name="The Broad Institute Genome Sequencing Center for Infectious Disease"/>
            <person name="Wu L."/>
            <person name="Ma J."/>
        </authorList>
    </citation>
    <scope>NUCLEOTIDE SEQUENCE [LARGE SCALE GENOMIC DNA]</scope>
    <source>
        <strain evidence="4">KCTC 42805</strain>
    </source>
</reference>
<proteinExistence type="predicted"/>
<sequence>MSLVRTSIVSIQPSDKTPLTKEQKEFNRLTEQVSELEQQVASFRAATASLHQRIYSEYEPLLRSYQQLRAQLVRLFDRAYERTETTRAEKKKLAGFISDLAHELIDQPGFEDLRPIFDKYTSDLGVDEKSTFQPPTPAQPKPHTQQDHATQQDTGQAKSTKQQKREARKQLEQRNITKAVRTLYVDLVKAFHPDRELDEAEKIRKTAIMQRVTEAYEKSDLFALLGLQFEFDHIDQRHLSKLAKEQLHYYNKILQQQVDDLSNELDGLRRQLAAVLGRSVAIKSIFEIEFSFNNDVRALKKSVKALKNEVRSLSDPAVLTAWLKACKL</sequence>
<dbReference type="InterPro" id="IPR036869">
    <property type="entry name" value="J_dom_sf"/>
</dbReference>
<evidence type="ECO:0008006" key="5">
    <source>
        <dbReference type="Google" id="ProtNLM"/>
    </source>
</evidence>
<protein>
    <recommendedName>
        <fullName evidence="5">J domain-containing protein</fullName>
    </recommendedName>
</protein>
<feature type="compositionally biased region" description="Low complexity" evidence="2">
    <location>
        <begin position="147"/>
        <end position="157"/>
    </location>
</feature>
<evidence type="ECO:0000256" key="2">
    <source>
        <dbReference type="SAM" id="MobiDB-lite"/>
    </source>
</evidence>
<feature type="compositionally biased region" description="Basic and acidic residues" evidence="2">
    <location>
        <begin position="163"/>
        <end position="172"/>
    </location>
</feature>
<gene>
    <name evidence="3" type="ORF">ACFSUS_13350</name>
</gene>
<organism evidence="3 4">
    <name type="scientific">Spirosoma soli</name>
    <dbReference type="NCBI Taxonomy" id="1770529"/>
    <lineage>
        <taxon>Bacteria</taxon>
        <taxon>Pseudomonadati</taxon>
        <taxon>Bacteroidota</taxon>
        <taxon>Cytophagia</taxon>
        <taxon>Cytophagales</taxon>
        <taxon>Cytophagaceae</taxon>
        <taxon>Spirosoma</taxon>
    </lineage>
</organism>
<dbReference type="SUPFAM" id="SSF46565">
    <property type="entry name" value="Chaperone J-domain"/>
    <property type="match status" value="1"/>
</dbReference>